<feature type="transmembrane region" description="Helical" evidence="1">
    <location>
        <begin position="66"/>
        <end position="87"/>
    </location>
</feature>
<keyword evidence="3" id="KW-1185">Reference proteome</keyword>
<keyword evidence="1" id="KW-0472">Membrane</keyword>
<dbReference type="EMBL" id="JOJR01009325">
    <property type="protein sequence ID" value="RCN26109.1"/>
    <property type="molecule type" value="Genomic_DNA"/>
</dbReference>
<accession>A0A368F530</accession>
<gene>
    <name evidence="2" type="ORF">ANCCAN_28172</name>
</gene>
<name>A0A368F530_ANCCA</name>
<reference evidence="2 3" key="1">
    <citation type="submission" date="2014-10" db="EMBL/GenBank/DDBJ databases">
        <title>Draft genome of the hookworm Ancylostoma caninum.</title>
        <authorList>
            <person name="Mitreva M."/>
        </authorList>
    </citation>
    <scope>NUCLEOTIDE SEQUENCE [LARGE SCALE GENOMIC DNA]</scope>
    <source>
        <strain evidence="2 3">Baltimore</strain>
    </source>
</reference>
<evidence type="ECO:0000256" key="1">
    <source>
        <dbReference type="SAM" id="Phobius"/>
    </source>
</evidence>
<keyword evidence="1" id="KW-1133">Transmembrane helix</keyword>
<proteinExistence type="predicted"/>
<organism evidence="2 3">
    <name type="scientific">Ancylostoma caninum</name>
    <name type="common">Dog hookworm</name>
    <dbReference type="NCBI Taxonomy" id="29170"/>
    <lineage>
        <taxon>Eukaryota</taxon>
        <taxon>Metazoa</taxon>
        <taxon>Ecdysozoa</taxon>
        <taxon>Nematoda</taxon>
        <taxon>Chromadorea</taxon>
        <taxon>Rhabditida</taxon>
        <taxon>Rhabditina</taxon>
        <taxon>Rhabditomorpha</taxon>
        <taxon>Strongyloidea</taxon>
        <taxon>Ancylostomatidae</taxon>
        <taxon>Ancylostomatinae</taxon>
        <taxon>Ancylostoma</taxon>
    </lineage>
</organism>
<protein>
    <submittedName>
        <fullName evidence="2">Uncharacterized protein</fullName>
    </submittedName>
</protein>
<dbReference type="OrthoDB" id="5870453at2759"/>
<dbReference type="Proteomes" id="UP000252519">
    <property type="component" value="Unassembled WGS sequence"/>
</dbReference>
<feature type="transmembrane region" description="Helical" evidence="1">
    <location>
        <begin position="39"/>
        <end position="59"/>
    </location>
</feature>
<evidence type="ECO:0000313" key="2">
    <source>
        <dbReference type="EMBL" id="RCN26109.1"/>
    </source>
</evidence>
<keyword evidence="1" id="KW-0812">Transmembrane</keyword>
<sequence>MLKLRDLRSEHQTARVGAELSPSPSSTLKLEFSAEWNSAFLSVFLPSVLIVTLVFFAQWKRRKVQVILVSLAAIMSILVLVSVFVSYAIGWQLIDWILLSIPYNITITSLQNQKREERLIEPLD</sequence>
<evidence type="ECO:0000313" key="3">
    <source>
        <dbReference type="Proteomes" id="UP000252519"/>
    </source>
</evidence>
<dbReference type="AlphaFoldDB" id="A0A368F530"/>
<comment type="caution">
    <text evidence="2">The sequence shown here is derived from an EMBL/GenBank/DDBJ whole genome shotgun (WGS) entry which is preliminary data.</text>
</comment>